<dbReference type="Proteomes" id="UP001362999">
    <property type="component" value="Unassembled WGS sequence"/>
</dbReference>
<name>A0AAV9Z2F2_9AGAR</name>
<accession>A0AAV9Z2F2</accession>
<sequence>MSSEERALVRGAYFIMFFSITEINPSPLIHAQVGREDVKQAIWHLVVLSSSPNSKDGFSWDDIAVQTAYRRNHGRMPEDLTVAYSTTVTFPLWRIFRRSQYSNSKLSPPGGKHGIETLVRVGVRRKDSMGSFSDAPPRGMILHDFPANPACEPGSNAIARERRENWATPRKVFIVGAIRSVVPTNPTLGFGGEKDILNARAPQGAEAASDPSEPPANANASYRALFSALGKVIPRRVLPKLFRPREAN</sequence>
<proteinExistence type="predicted"/>
<dbReference type="EMBL" id="JAWWNJ010000233">
    <property type="protein sequence ID" value="KAK6969098.1"/>
    <property type="molecule type" value="Genomic_DNA"/>
</dbReference>
<reference evidence="1 2" key="1">
    <citation type="journal article" date="2024" name="J Genomics">
        <title>Draft genome sequencing and assembly of Favolaschia claudopus CIRM-BRFM 2984 isolated from oak limbs.</title>
        <authorList>
            <person name="Navarro D."/>
            <person name="Drula E."/>
            <person name="Chaduli D."/>
            <person name="Cazenave R."/>
            <person name="Ahrendt S."/>
            <person name="Wang J."/>
            <person name="Lipzen A."/>
            <person name="Daum C."/>
            <person name="Barry K."/>
            <person name="Grigoriev I.V."/>
            <person name="Favel A."/>
            <person name="Rosso M.N."/>
            <person name="Martin F."/>
        </authorList>
    </citation>
    <scope>NUCLEOTIDE SEQUENCE [LARGE SCALE GENOMIC DNA]</scope>
    <source>
        <strain evidence="1 2">CIRM-BRFM 2984</strain>
    </source>
</reference>
<protein>
    <submittedName>
        <fullName evidence="1">Uncharacterized protein</fullName>
    </submittedName>
</protein>
<evidence type="ECO:0000313" key="1">
    <source>
        <dbReference type="EMBL" id="KAK6969098.1"/>
    </source>
</evidence>
<evidence type="ECO:0000313" key="2">
    <source>
        <dbReference type="Proteomes" id="UP001362999"/>
    </source>
</evidence>
<gene>
    <name evidence="1" type="ORF">R3P38DRAFT_2814854</name>
</gene>
<keyword evidence="2" id="KW-1185">Reference proteome</keyword>
<dbReference type="AlphaFoldDB" id="A0AAV9Z2F2"/>
<organism evidence="1 2">
    <name type="scientific">Favolaschia claudopus</name>
    <dbReference type="NCBI Taxonomy" id="2862362"/>
    <lineage>
        <taxon>Eukaryota</taxon>
        <taxon>Fungi</taxon>
        <taxon>Dikarya</taxon>
        <taxon>Basidiomycota</taxon>
        <taxon>Agaricomycotina</taxon>
        <taxon>Agaricomycetes</taxon>
        <taxon>Agaricomycetidae</taxon>
        <taxon>Agaricales</taxon>
        <taxon>Marasmiineae</taxon>
        <taxon>Mycenaceae</taxon>
        <taxon>Favolaschia</taxon>
    </lineage>
</organism>
<comment type="caution">
    <text evidence="1">The sequence shown here is derived from an EMBL/GenBank/DDBJ whole genome shotgun (WGS) entry which is preliminary data.</text>
</comment>